<gene>
    <name evidence="1" type="ORF">S01H1_08596</name>
</gene>
<comment type="caution">
    <text evidence="1">The sequence shown here is derived from an EMBL/GenBank/DDBJ whole genome shotgun (WGS) entry which is preliminary data.</text>
</comment>
<sequence>MTYKKKSWKDKLENSKQFPKILEFDPKFPCGRALEKMGAKPGDSVVLASPLEVNAIMKEVPRGQLITLNENCRSLAKKHDTDYCCTLTAGIFVMTAAHAAEEAKSEGAKHITPYWRTLKMGGILNEKFPGGAEAQKQMLEQEGHRMIQRGKQLLIQGFERHLVKLK</sequence>
<protein>
    <submittedName>
        <fullName evidence="1">Uncharacterized protein</fullName>
    </submittedName>
</protein>
<organism evidence="1">
    <name type="scientific">marine sediment metagenome</name>
    <dbReference type="NCBI Taxonomy" id="412755"/>
    <lineage>
        <taxon>unclassified sequences</taxon>
        <taxon>metagenomes</taxon>
        <taxon>ecological metagenomes</taxon>
    </lineage>
</organism>
<name>X0S9A7_9ZZZZ</name>
<dbReference type="EMBL" id="BARS01004400">
    <property type="protein sequence ID" value="GAF77628.1"/>
    <property type="molecule type" value="Genomic_DNA"/>
</dbReference>
<dbReference type="Gene3D" id="1.10.10.10">
    <property type="entry name" value="Winged helix-like DNA-binding domain superfamily/Winged helix DNA-binding domain"/>
    <property type="match status" value="1"/>
</dbReference>
<evidence type="ECO:0000313" key="1">
    <source>
        <dbReference type="EMBL" id="GAF77628.1"/>
    </source>
</evidence>
<proteinExistence type="predicted"/>
<accession>X0S9A7</accession>
<dbReference type="AlphaFoldDB" id="X0S9A7"/>
<reference evidence="1" key="1">
    <citation type="journal article" date="2014" name="Front. Microbiol.">
        <title>High frequency of phylogenetically diverse reductive dehalogenase-homologous genes in deep subseafloor sedimentary metagenomes.</title>
        <authorList>
            <person name="Kawai M."/>
            <person name="Futagami T."/>
            <person name="Toyoda A."/>
            <person name="Takaki Y."/>
            <person name="Nishi S."/>
            <person name="Hori S."/>
            <person name="Arai W."/>
            <person name="Tsubouchi T."/>
            <person name="Morono Y."/>
            <person name="Uchiyama I."/>
            <person name="Ito T."/>
            <person name="Fujiyama A."/>
            <person name="Inagaki F."/>
            <person name="Takami H."/>
        </authorList>
    </citation>
    <scope>NUCLEOTIDE SEQUENCE</scope>
    <source>
        <strain evidence="1">Expedition CK06-06</strain>
    </source>
</reference>
<dbReference type="InterPro" id="IPR036388">
    <property type="entry name" value="WH-like_DNA-bd_sf"/>
</dbReference>